<dbReference type="OrthoDB" id="2189048at2"/>
<evidence type="ECO:0000313" key="1">
    <source>
        <dbReference type="EMBL" id="OEG10840.1"/>
    </source>
</evidence>
<accession>A0A1E5GF30</accession>
<comment type="caution">
    <text evidence="1">The sequence shown here is derived from an EMBL/GenBank/DDBJ whole genome shotgun (WGS) entry which is preliminary data.</text>
</comment>
<organism evidence="1 2">
    <name type="scientific">Enterococcus ureasiticus</name>
    <dbReference type="NCBI Taxonomy" id="903984"/>
    <lineage>
        <taxon>Bacteria</taxon>
        <taxon>Bacillati</taxon>
        <taxon>Bacillota</taxon>
        <taxon>Bacilli</taxon>
        <taxon>Lactobacillales</taxon>
        <taxon>Enterococcaceae</taxon>
        <taxon>Enterococcus</taxon>
    </lineage>
</organism>
<sequence length="71" mass="8214">MNNEMEITEWLTVCPDFELSKIEGNLIIDKSLVWGDLPNKSFNGVTFAGLKHYLVDSYQWNTEGTPKEDKY</sequence>
<reference evidence="2" key="1">
    <citation type="submission" date="2016-09" db="EMBL/GenBank/DDBJ databases">
        <authorList>
            <person name="Gulvik C.A."/>
        </authorList>
    </citation>
    <scope>NUCLEOTIDE SEQUENCE [LARGE SCALE GENOMIC DNA]</scope>
    <source>
        <strain evidence="2">DSM 23328</strain>
    </source>
</reference>
<proteinExistence type="predicted"/>
<evidence type="ECO:0000313" key="2">
    <source>
        <dbReference type="Proteomes" id="UP000094068"/>
    </source>
</evidence>
<protein>
    <submittedName>
        <fullName evidence="1">Uncharacterized protein</fullName>
    </submittedName>
</protein>
<dbReference type="AlphaFoldDB" id="A0A1E5GF30"/>
<dbReference type="Proteomes" id="UP000094068">
    <property type="component" value="Unassembled WGS sequence"/>
</dbReference>
<keyword evidence="2" id="KW-1185">Reference proteome</keyword>
<dbReference type="EMBL" id="MIJZ01000014">
    <property type="protein sequence ID" value="OEG10840.1"/>
    <property type="molecule type" value="Genomic_DNA"/>
</dbReference>
<dbReference type="RefSeq" id="WP_069646594.1">
    <property type="nucleotide sequence ID" value="NZ_MIJZ01000014.1"/>
</dbReference>
<gene>
    <name evidence="1" type="ORF">BCR21_11135</name>
</gene>
<name>A0A1E5GF30_9ENTE</name>
<dbReference type="STRING" id="903984.BCR21_11135"/>